<keyword evidence="7" id="KW-1185">Reference proteome</keyword>
<dbReference type="GO" id="GO:0016705">
    <property type="term" value="F:oxidoreductase activity, acting on paired donors, with incorporation or reduction of molecular oxygen"/>
    <property type="evidence" value="ECO:0007669"/>
    <property type="project" value="InterPro"/>
</dbReference>
<dbReference type="AlphaFoldDB" id="A0AAP0NLL8"/>
<name>A0AAP0NLL8_LIQFO</name>
<dbReference type="PANTHER" id="PTHR24296">
    <property type="entry name" value="CYTOCHROME P450"/>
    <property type="match status" value="1"/>
</dbReference>
<protein>
    <recommendedName>
        <fullName evidence="8">Cytochrome P450</fullName>
    </recommendedName>
</protein>
<proteinExistence type="inferred from homology"/>
<comment type="cofactor">
    <cofactor evidence="1">
        <name>heme</name>
        <dbReference type="ChEBI" id="CHEBI:30413"/>
    </cofactor>
</comment>
<keyword evidence="4" id="KW-0560">Oxidoreductase</keyword>
<dbReference type="SUPFAM" id="SSF48264">
    <property type="entry name" value="Cytochrome P450"/>
    <property type="match status" value="1"/>
</dbReference>
<evidence type="ECO:0000313" key="7">
    <source>
        <dbReference type="Proteomes" id="UP001415857"/>
    </source>
</evidence>
<keyword evidence="5" id="KW-0408">Iron</keyword>
<evidence type="ECO:0000256" key="4">
    <source>
        <dbReference type="ARBA" id="ARBA00023002"/>
    </source>
</evidence>
<dbReference type="GO" id="GO:0004497">
    <property type="term" value="F:monooxygenase activity"/>
    <property type="evidence" value="ECO:0007669"/>
    <property type="project" value="InterPro"/>
</dbReference>
<evidence type="ECO:0000256" key="2">
    <source>
        <dbReference type="ARBA" id="ARBA00010617"/>
    </source>
</evidence>
<accession>A0AAP0NLL8</accession>
<comment type="similarity">
    <text evidence="2">Belongs to the cytochrome P450 family.</text>
</comment>
<dbReference type="GO" id="GO:0020037">
    <property type="term" value="F:heme binding"/>
    <property type="evidence" value="ECO:0007669"/>
    <property type="project" value="InterPro"/>
</dbReference>
<dbReference type="Gene3D" id="1.10.630.10">
    <property type="entry name" value="Cytochrome P450"/>
    <property type="match status" value="1"/>
</dbReference>
<keyword evidence="3" id="KW-0479">Metal-binding</keyword>
<organism evidence="6 7">
    <name type="scientific">Liquidambar formosana</name>
    <name type="common">Formosan gum</name>
    <dbReference type="NCBI Taxonomy" id="63359"/>
    <lineage>
        <taxon>Eukaryota</taxon>
        <taxon>Viridiplantae</taxon>
        <taxon>Streptophyta</taxon>
        <taxon>Embryophyta</taxon>
        <taxon>Tracheophyta</taxon>
        <taxon>Spermatophyta</taxon>
        <taxon>Magnoliopsida</taxon>
        <taxon>eudicotyledons</taxon>
        <taxon>Gunneridae</taxon>
        <taxon>Pentapetalae</taxon>
        <taxon>Saxifragales</taxon>
        <taxon>Altingiaceae</taxon>
        <taxon>Liquidambar</taxon>
    </lineage>
</organism>
<sequence>MQDLFRRFTFDYTITLLFGFDPNCLTVEFPQVLVAKAFDEREKVLFHRHIVPERYWKLQNWLQIGEEKKFCRACQTLDRFLAEQISAKRELIRRSKTQNEDDDDEGLDLVTAYIEEGEKNEHTGEIKISALSWFFWLIATNPSVETNIRQESKEQILQVNEDEKWKHIFSAQELNRLVYLHGALCESLRLASYTHQCLSIKKPRSIRTCYQAATASIEIQRWCSLYTQWEGRKIYGVRIAQSSSLRDGSRRGEKSYTYHLASSLRLMQDQL</sequence>
<evidence type="ECO:0000256" key="1">
    <source>
        <dbReference type="ARBA" id="ARBA00001971"/>
    </source>
</evidence>
<evidence type="ECO:0000256" key="5">
    <source>
        <dbReference type="ARBA" id="ARBA00023004"/>
    </source>
</evidence>
<dbReference type="Proteomes" id="UP001415857">
    <property type="component" value="Unassembled WGS sequence"/>
</dbReference>
<gene>
    <name evidence="6" type="ORF">L1049_003020</name>
</gene>
<dbReference type="GO" id="GO:0005506">
    <property type="term" value="F:iron ion binding"/>
    <property type="evidence" value="ECO:0007669"/>
    <property type="project" value="InterPro"/>
</dbReference>
<evidence type="ECO:0000256" key="3">
    <source>
        <dbReference type="ARBA" id="ARBA00022723"/>
    </source>
</evidence>
<reference evidence="6 7" key="1">
    <citation type="journal article" date="2024" name="Plant J.">
        <title>Genome sequences and population genomics reveal climatic adaptation and genomic divergence between two closely related sweetgum species.</title>
        <authorList>
            <person name="Xu W.Q."/>
            <person name="Ren C.Q."/>
            <person name="Zhang X.Y."/>
            <person name="Comes H.P."/>
            <person name="Liu X.H."/>
            <person name="Li Y.G."/>
            <person name="Kettle C.J."/>
            <person name="Jalonen R."/>
            <person name="Gaisberger H."/>
            <person name="Ma Y.Z."/>
            <person name="Qiu Y.X."/>
        </authorList>
    </citation>
    <scope>NUCLEOTIDE SEQUENCE [LARGE SCALE GENOMIC DNA]</scope>
    <source>
        <strain evidence="6">Hangzhou</strain>
    </source>
</reference>
<dbReference type="EMBL" id="JBBPBK010000013">
    <property type="protein sequence ID" value="KAK9272644.1"/>
    <property type="molecule type" value="Genomic_DNA"/>
</dbReference>
<comment type="caution">
    <text evidence="6">The sequence shown here is derived from an EMBL/GenBank/DDBJ whole genome shotgun (WGS) entry which is preliminary data.</text>
</comment>
<dbReference type="Pfam" id="PF00067">
    <property type="entry name" value="p450"/>
    <property type="match status" value="1"/>
</dbReference>
<dbReference type="InterPro" id="IPR001128">
    <property type="entry name" value="Cyt_P450"/>
</dbReference>
<dbReference type="InterPro" id="IPR036396">
    <property type="entry name" value="Cyt_P450_sf"/>
</dbReference>
<evidence type="ECO:0000313" key="6">
    <source>
        <dbReference type="EMBL" id="KAK9272644.1"/>
    </source>
</evidence>
<evidence type="ECO:0008006" key="8">
    <source>
        <dbReference type="Google" id="ProtNLM"/>
    </source>
</evidence>